<dbReference type="NCBIfam" id="TIGR00229">
    <property type="entry name" value="sensory_box"/>
    <property type="match status" value="2"/>
</dbReference>
<dbReference type="EMBL" id="MN079248">
    <property type="protein sequence ID" value="QEA07434.1"/>
    <property type="molecule type" value="Genomic_DNA"/>
</dbReference>
<reference evidence="5" key="1">
    <citation type="submission" date="2019-06" db="EMBL/GenBank/DDBJ databases">
        <authorList>
            <person name="Murdoch R.W."/>
            <person name="Fathepure B."/>
        </authorList>
    </citation>
    <scope>NUCLEOTIDE SEQUENCE</scope>
</reference>
<dbReference type="SMART" id="SM00086">
    <property type="entry name" value="PAC"/>
    <property type="match status" value="3"/>
</dbReference>
<dbReference type="CDD" id="cd00130">
    <property type="entry name" value="PAS"/>
    <property type="match status" value="2"/>
</dbReference>
<evidence type="ECO:0000259" key="2">
    <source>
        <dbReference type="PROSITE" id="PS50113"/>
    </source>
</evidence>
<dbReference type="FunFam" id="3.20.20.450:FF:000001">
    <property type="entry name" value="Cyclic di-GMP phosphodiesterase yahA"/>
    <property type="match status" value="1"/>
</dbReference>
<name>A0A5B8RIR8_9ZZZZ</name>
<feature type="domain" description="PAS" evidence="1">
    <location>
        <begin position="256"/>
        <end position="327"/>
    </location>
</feature>
<evidence type="ECO:0000259" key="4">
    <source>
        <dbReference type="PROSITE" id="PS50887"/>
    </source>
</evidence>
<gene>
    <name evidence="5" type="ORF">KBTEX_03785</name>
</gene>
<dbReference type="SUPFAM" id="SSF55785">
    <property type="entry name" value="PYP-like sensor domain (PAS domain)"/>
    <property type="match status" value="3"/>
</dbReference>
<dbReference type="InterPro" id="IPR001633">
    <property type="entry name" value="EAL_dom"/>
</dbReference>
<proteinExistence type="predicted"/>
<evidence type="ECO:0000259" key="1">
    <source>
        <dbReference type="PROSITE" id="PS50112"/>
    </source>
</evidence>
<dbReference type="CDD" id="cd01949">
    <property type="entry name" value="GGDEF"/>
    <property type="match status" value="1"/>
</dbReference>
<feature type="domain" description="EAL" evidence="3">
    <location>
        <begin position="557"/>
        <end position="811"/>
    </location>
</feature>
<dbReference type="Gene3D" id="3.30.70.270">
    <property type="match status" value="1"/>
</dbReference>
<dbReference type="Pfam" id="PF08448">
    <property type="entry name" value="PAS_4"/>
    <property type="match status" value="1"/>
</dbReference>
<feature type="domain" description="PAC" evidence="2">
    <location>
        <begin position="209"/>
        <end position="259"/>
    </location>
</feature>
<dbReference type="InterPro" id="IPR043128">
    <property type="entry name" value="Rev_trsase/Diguanyl_cyclase"/>
</dbReference>
<dbReference type="InterPro" id="IPR013656">
    <property type="entry name" value="PAS_4"/>
</dbReference>
<dbReference type="PROSITE" id="PS50887">
    <property type="entry name" value="GGDEF"/>
    <property type="match status" value="1"/>
</dbReference>
<feature type="domain" description="PAC" evidence="2">
    <location>
        <begin position="329"/>
        <end position="381"/>
    </location>
</feature>
<dbReference type="SMART" id="SM00052">
    <property type="entry name" value="EAL"/>
    <property type="match status" value="1"/>
</dbReference>
<dbReference type="CDD" id="cd01948">
    <property type="entry name" value="EAL"/>
    <property type="match status" value="1"/>
</dbReference>
<dbReference type="Pfam" id="PF00990">
    <property type="entry name" value="GGDEF"/>
    <property type="match status" value="1"/>
</dbReference>
<dbReference type="Pfam" id="PF13426">
    <property type="entry name" value="PAS_9"/>
    <property type="match status" value="1"/>
</dbReference>
<dbReference type="InterPro" id="IPR000700">
    <property type="entry name" value="PAS-assoc_C"/>
</dbReference>
<dbReference type="PROSITE" id="PS50112">
    <property type="entry name" value="PAS"/>
    <property type="match status" value="2"/>
</dbReference>
<feature type="domain" description="GGDEF" evidence="4">
    <location>
        <begin position="413"/>
        <end position="548"/>
    </location>
</feature>
<dbReference type="InterPro" id="IPR035919">
    <property type="entry name" value="EAL_sf"/>
</dbReference>
<dbReference type="InterPro" id="IPR029787">
    <property type="entry name" value="Nucleotide_cyclase"/>
</dbReference>
<accession>A0A5B8RIR8</accession>
<dbReference type="Gene3D" id="3.20.20.450">
    <property type="entry name" value="EAL domain"/>
    <property type="match status" value="1"/>
</dbReference>
<sequence>MARSEWLTRVEAMMRALPEAAVLIDGGHRVRGLNTAAAALFWERPGALRGADIRAHLGTSDTGAAVTDLTALAPGDVTAGGGGSGWLLGARCRDGSERPVRVTVSGFHEEADGRHYYFVILRPVRATDGERGHDRRWPAVFEAVQDAVFLLSAGEGEVLELNPAAGELIGYTAAEAQGLDFAGLGAEGCCGGPATFGRRLSAAAEGAPQRFEWPAQRRSGSVCWLDVSLSAVDLDGTAAVAVVARDVTERRRTDVRLRQAARVLASTREGVTITDPETRIQSVNRAFTEITGYSEAEVRGATPAILSSGHHDREFYDRMWQELVDHDQWQGEIWNRRKSGDIYPQWLTITAVRDGGGALINYVGVFSDISRIKHSEAELEQLAHYDPLTELPNRQLLNLRLEHALSRARRHGHRVALLYIDPDGFGVVNDSFGYAAGDEALCALAERVRSRLGNEDTLARLGGDQFAVMLETAPGTDGVAVIAQSIIQCFDEPIRLSSGEQVLLGVSVGISIFPDDRVDDAGTLISNADAALHQAKNEGRQTYRFYAAHLTRSAQRRLGLRSELRRAIDEHELVLHYQPIARARDGRVVGAEALVRWHHPNEGLLGPEQFIPLAEEAGLIESLGDWVLDHACGQAARWNSEGPAPLWVSVNLSAHQVHASGIERRVGAALAASGLPPDRLHLEITETVLMGSGDAVSATLQRLKRLGVHLSLDDFGTGYSSLAYLKRFAVDTLKVDRAFVQDLERDDDDAQIVSTIAAMAHNLGLEVIAEGVETPGQAEHLCRLGCDYLQGFLLARPAPADVFAQRLAAAGRDEWDEQHGA</sequence>
<dbReference type="PANTHER" id="PTHR44757">
    <property type="entry name" value="DIGUANYLATE CYCLASE DGCP"/>
    <property type="match status" value="1"/>
</dbReference>
<protein>
    <recommendedName>
        <fullName evidence="6">EAL domain</fullName>
    </recommendedName>
</protein>
<dbReference type="InterPro" id="IPR052155">
    <property type="entry name" value="Biofilm_reg_signaling"/>
</dbReference>
<dbReference type="Pfam" id="PF00563">
    <property type="entry name" value="EAL"/>
    <property type="match status" value="1"/>
</dbReference>
<dbReference type="AlphaFoldDB" id="A0A5B8RIR8"/>
<dbReference type="PROSITE" id="PS50883">
    <property type="entry name" value="EAL"/>
    <property type="match status" value="1"/>
</dbReference>
<dbReference type="InterPro" id="IPR001610">
    <property type="entry name" value="PAC"/>
</dbReference>
<dbReference type="Gene3D" id="3.30.450.20">
    <property type="entry name" value="PAS domain"/>
    <property type="match status" value="3"/>
</dbReference>
<dbReference type="PROSITE" id="PS50113">
    <property type="entry name" value="PAC"/>
    <property type="match status" value="2"/>
</dbReference>
<feature type="domain" description="PAS" evidence="1">
    <location>
        <begin position="133"/>
        <end position="178"/>
    </location>
</feature>
<dbReference type="InterPro" id="IPR000160">
    <property type="entry name" value="GGDEF_dom"/>
</dbReference>
<dbReference type="PANTHER" id="PTHR44757:SF2">
    <property type="entry name" value="BIOFILM ARCHITECTURE MAINTENANCE PROTEIN MBAA"/>
    <property type="match status" value="1"/>
</dbReference>
<dbReference type="SMART" id="SM00267">
    <property type="entry name" value="GGDEF"/>
    <property type="match status" value="1"/>
</dbReference>
<dbReference type="SUPFAM" id="SSF141868">
    <property type="entry name" value="EAL domain-like"/>
    <property type="match status" value="1"/>
</dbReference>
<dbReference type="SMART" id="SM00091">
    <property type="entry name" value="PAS"/>
    <property type="match status" value="3"/>
</dbReference>
<organism evidence="5">
    <name type="scientific">uncultured organism</name>
    <dbReference type="NCBI Taxonomy" id="155900"/>
    <lineage>
        <taxon>unclassified sequences</taxon>
        <taxon>environmental samples</taxon>
    </lineage>
</organism>
<dbReference type="SUPFAM" id="SSF55073">
    <property type="entry name" value="Nucleotide cyclase"/>
    <property type="match status" value="1"/>
</dbReference>
<dbReference type="InterPro" id="IPR035965">
    <property type="entry name" value="PAS-like_dom_sf"/>
</dbReference>
<dbReference type="NCBIfam" id="TIGR00254">
    <property type="entry name" value="GGDEF"/>
    <property type="match status" value="1"/>
</dbReference>
<evidence type="ECO:0008006" key="6">
    <source>
        <dbReference type="Google" id="ProtNLM"/>
    </source>
</evidence>
<evidence type="ECO:0000313" key="5">
    <source>
        <dbReference type="EMBL" id="QEA07434.1"/>
    </source>
</evidence>
<dbReference type="InterPro" id="IPR000014">
    <property type="entry name" value="PAS"/>
</dbReference>
<evidence type="ECO:0000259" key="3">
    <source>
        <dbReference type="PROSITE" id="PS50883"/>
    </source>
</evidence>